<dbReference type="Proteomes" id="UP000887159">
    <property type="component" value="Unassembled WGS sequence"/>
</dbReference>
<evidence type="ECO:0000313" key="3">
    <source>
        <dbReference type="Proteomes" id="UP000887159"/>
    </source>
</evidence>
<reference evidence="2" key="1">
    <citation type="submission" date="2020-08" db="EMBL/GenBank/DDBJ databases">
        <title>Multicomponent nature underlies the extraordinary mechanical properties of spider dragline silk.</title>
        <authorList>
            <person name="Kono N."/>
            <person name="Nakamura H."/>
            <person name="Mori M."/>
            <person name="Yoshida Y."/>
            <person name="Ohtoshi R."/>
            <person name="Malay A.D."/>
            <person name="Moran D.A.P."/>
            <person name="Tomita M."/>
            <person name="Numata K."/>
            <person name="Arakawa K."/>
        </authorList>
    </citation>
    <scope>NUCLEOTIDE SEQUENCE</scope>
</reference>
<feature type="compositionally biased region" description="Polar residues" evidence="1">
    <location>
        <begin position="27"/>
        <end position="46"/>
    </location>
</feature>
<evidence type="ECO:0000313" key="2">
    <source>
        <dbReference type="EMBL" id="GFY23483.1"/>
    </source>
</evidence>
<gene>
    <name evidence="2" type="ORF">TNCV_3941751</name>
</gene>
<keyword evidence="3" id="KW-1185">Reference proteome</keyword>
<protein>
    <submittedName>
        <fullName evidence="2">Uncharacterized protein</fullName>
    </submittedName>
</protein>
<sequence length="77" mass="8658">MDPISLRYSWKRTSRQTGQRGFDAASTLPSDASSKRQATSQGQIATEENFHSYRPGCWQTLVLSARWPMTCSAFCPI</sequence>
<accession>A0A8X6VVU7</accession>
<organism evidence="2 3">
    <name type="scientific">Trichonephila clavipes</name>
    <name type="common">Golden silk orbweaver</name>
    <name type="synonym">Nephila clavipes</name>
    <dbReference type="NCBI Taxonomy" id="2585209"/>
    <lineage>
        <taxon>Eukaryota</taxon>
        <taxon>Metazoa</taxon>
        <taxon>Ecdysozoa</taxon>
        <taxon>Arthropoda</taxon>
        <taxon>Chelicerata</taxon>
        <taxon>Arachnida</taxon>
        <taxon>Araneae</taxon>
        <taxon>Araneomorphae</taxon>
        <taxon>Entelegynae</taxon>
        <taxon>Araneoidea</taxon>
        <taxon>Nephilidae</taxon>
        <taxon>Trichonephila</taxon>
    </lineage>
</organism>
<comment type="caution">
    <text evidence="2">The sequence shown here is derived from an EMBL/GenBank/DDBJ whole genome shotgun (WGS) entry which is preliminary data.</text>
</comment>
<name>A0A8X6VVU7_TRICX</name>
<proteinExistence type="predicted"/>
<evidence type="ECO:0000256" key="1">
    <source>
        <dbReference type="SAM" id="MobiDB-lite"/>
    </source>
</evidence>
<dbReference type="EMBL" id="BMAU01021363">
    <property type="protein sequence ID" value="GFY23483.1"/>
    <property type="molecule type" value="Genomic_DNA"/>
</dbReference>
<feature type="region of interest" description="Disordered" evidence="1">
    <location>
        <begin position="1"/>
        <end position="46"/>
    </location>
</feature>
<dbReference type="AlphaFoldDB" id="A0A8X6VVU7"/>